<dbReference type="PROSITE" id="PS50109">
    <property type="entry name" value="HIS_KIN"/>
    <property type="match status" value="1"/>
</dbReference>
<evidence type="ECO:0000256" key="5">
    <source>
        <dbReference type="ARBA" id="ARBA00022777"/>
    </source>
</evidence>
<proteinExistence type="predicted"/>
<accession>A0A830HSQ2</accession>
<dbReference type="PANTHER" id="PTHR43047:SF72">
    <property type="entry name" value="OSMOSENSING HISTIDINE PROTEIN KINASE SLN1"/>
    <property type="match status" value="1"/>
</dbReference>
<evidence type="ECO:0000256" key="3">
    <source>
        <dbReference type="ARBA" id="ARBA00022553"/>
    </source>
</evidence>
<dbReference type="PANTHER" id="PTHR43047">
    <property type="entry name" value="TWO-COMPONENT HISTIDINE PROTEIN KINASE"/>
    <property type="match status" value="1"/>
</dbReference>
<dbReference type="SUPFAM" id="SSF52172">
    <property type="entry name" value="CheY-like"/>
    <property type="match status" value="1"/>
</dbReference>
<keyword evidence="3 6" id="KW-0597">Phosphoprotein</keyword>
<organism evidence="10 11">
    <name type="scientific">Pycnococcus provasolii</name>
    <dbReference type="NCBI Taxonomy" id="41880"/>
    <lineage>
        <taxon>Eukaryota</taxon>
        <taxon>Viridiplantae</taxon>
        <taxon>Chlorophyta</taxon>
        <taxon>Pseudoscourfieldiophyceae</taxon>
        <taxon>Pseudoscourfieldiales</taxon>
        <taxon>Pycnococcaceae</taxon>
        <taxon>Pycnococcus</taxon>
    </lineage>
</organism>
<dbReference type="CDD" id="cd00082">
    <property type="entry name" value="HisKA"/>
    <property type="match status" value="1"/>
</dbReference>
<dbReference type="SUPFAM" id="SSF47384">
    <property type="entry name" value="Homodimeric domain of signal transducing histidine kinase"/>
    <property type="match status" value="1"/>
</dbReference>
<dbReference type="InterPro" id="IPR011006">
    <property type="entry name" value="CheY-like_superfamily"/>
</dbReference>
<evidence type="ECO:0000256" key="6">
    <source>
        <dbReference type="PROSITE-ProRule" id="PRU00169"/>
    </source>
</evidence>
<feature type="domain" description="Histidine kinase" evidence="8">
    <location>
        <begin position="261"/>
        <end position="511"/>
    </location>
</feature>
<comment type="caution">
    <text evidence="10">The sequence shown here is derived from an EMBL/GenBank/DDBJ whole genome shotgun (WGS) entry which is preliminary data.</text>
</comment>
<dbReference type="Pfam" id="PF02518">
    <property type="entry name" value="HATPase_c"/>
    <property type="match status" value="1"/>
</dbReference>
<keyword evidence="11" id="KW-1185">Reference proteome</keyword>
<dbReference type="InterPro" id="IPR005467">
    <property type="entry name" value="His_kinase_dom"/>
</dbReference>
<dbReference type="SMART" id="SM00387">
    <property type="entry name" value="HATPase_c"/>
    <property type="match status" value="1"/>
</dbReference>
<dbReference type="CDD" id="cd17546">
    <property type="entry name" value="REC_hyHK_CKI1_RcsC-like"/>
    <property type="match status" value="1"/>
</dbReference>
<evidence type="ECO:0000256" key="1">
    <source>
        <dbReference type="ARBA" id="ARBA00000085"/>
    </source>
</evidence>
<dbReference type="Gene3D" id="3.30.565.10">
    <property type="entry name" value="Histidine kinase-like ATPase, C-terminal domain"/>
    <property type="match status" value="1"/>
</dbReference>
<dbReference type="InterPro" id="IPR003661">
    <property type="entry name" value="HisK_dim/P_dom"/>
</dbReference>
<dbReference type="SUPFAM" id="SSF55785">
    <property type="entry name" value="PYP-like sensor domain (PAS domain)"/>
    <property type="match status" value="1"/>
</dbReference>
<comment type="catalytic activity">
    <reaction evidence="1">
        <text>ATP + protein L-histidine = ADP + protein N-phospho-L-histidine.</text>
        <dbReference type="EC" id="2.7.13.3"/>
    </reaction>
</comment>
<feature type="region of interest" description="Disordered" evidence="7">
    <location>
        <begin position="1"/>
        <end position="97"/>
    </location>
</feature>
<gene>
    <name evidence="10" type="ORF">PPROV_000874100</name>
</gene>
<dbReference type="InterPro" id="IPR001789">
    <property type="entry name" value="Sig_transdc_resp-reg_receiver"/>
</dbReference>
<dbReference type="EC" id="2.7.13.3" evidence="2"/>
<dbReference type="InterPro" id="IPR035965">
    <property type="entry name" value="PAS-like_dom_sf"/>
</dbReference>
<evidence type="ECO:0000256" key="2">
    <source>
        <dbReference type="ARBA" id="ARBA00012438"/>
    </source>
</evidence>
<dbReference type="InterPro" id="IPR003594">
    <property type="entry name" value="HATPase_dom"/>
</dbReference>
<evidence type="ECO:0000259" key="8">
    <source>
        <dbReference type="PROSITE" id="PS50109"/>
    </source>
</evidence>
<evidence type="ECO:0000256" key="4">
    <source>
        <dbReference type="ARBA" id="ARBA00022679"/>
    </source>
</evidence>
<dbReference type="Proteomes" id="UP000660262">
    <property type="component" value="Unassembled WGS sequence"/>
</dbReference>
<dbReference type="SUPFAM" id="SSF55874">
    <property type="entry name" value="ATPase domain of HSP90 chaperone/DNA topoisomerase II/histidine kinase"/>
    <property type="match status" value="1"/>
</dbReference>
<dbReference type="GO" id="GO:0000155">
    <property type="term" value="F:phosphorelay sensor kinase activity"/>
    <property type="evidence" value="ECO:0007669"/>
    <property type="project" value="InterPro"/>
</dbReference>
<feature type="modified residue" description="4-aspartylphosphate" evidence="6">
    <location>
        <position position="601"/>
    </location>
</feature>
<sequence>MTEKKIIKEEKQQREVVGGGGGGTGGGGGGSANDDGGGGGGDDRRVRRRGEKLCHDDEEENAEEKQQQQQQDNGDDDDDDDDAEEGRAAKTPRRRSAEFKRKNLEMKENWMQFFLDSSNDVFVVYGLDEGSDTPHYMYANSMGLSLLGFGGFDDPYAVVGLTNEQIMGKDQAAVCDAAVLECFRTRERVDIVHPVDIPGLPVLTYESVYNFVDDVNGDTGTKFVLGVCRDITKRVESERKVRLAQAQAEEATRSKSLMIARVSHDLRTPLVGVMNATELLLQSVLTPDQRQLMSLVGTSSRLLLALANDITDLSSIEQGRISLELFTFDLRMCLRECVELVRMRAEEGGVRLVLDDDDDDALPQQVIQDGIRFRQVLYNLLYNAIKFTPKDGRVTLRARRMSEQQQREQVTYKKEKADDSSIKKSWVVFWVEDTGVGISADVAPKLFQPFSQGERHHNETISAVNAGHERGTGLGLVISKSLAELMGGSLELVRSTLGEGSLFKVVLPFATPSPSSVDDEDTARANDHHAQMPVEDMDDECDHLRSSLRVMIADDNPVNRIVLQKLMQSYTNQKPITVSDGVEAVEMATGEQRPFDLILMDQHMPRLDGSEAVQQIRSILSSRGEEAPMIAIVTASAMSGDRQACLETCKTDDYLTKPVIKHELERVLRSACTMKMCKNNITR</sequence>
<dbReference type="Gene3D" id="1.10.287.130">
    <property type="match status" value="1"/>
</dbReference>
<name>A0A830HSQ2_9CHLO</name>
<evidence type="ECO:0000313" key="10">
    <source>
        <dbReference type="EMBL" id="GHP10008.1"/>
    </source>
</evidence>
<dbReference type="InterPro" id="IPR004358">
    <property type="entry name" value="Sig_transdc_His_kin-like_C"/>
</dbReference>
<evidence type="ECO:0000313" key="11">
    <source>
        <dbReference type="Proteomes" id="UP000660262"/>
    </source>
</evidence>
<keyword evidence="5" id="KW-0418">Kinase</keyword>
<dbReference type="Pfam" id="PF00072">
    <property type="entry name" value="Response_reg"/>
    <property type="match status" value="1"/>
</dbReference>
<protein>
    <recommendedName>
        <fullName evidence="2">histidine kinase</fullName>
        <ecNumber evidence="2">2.7.13.3</ecNumber>
    </recommendedName>
</protein>
<dbReference type="PRINTS" id="PR00344">
    <property type="entry name" value="BCTRLSENSOR"/>
</dbReference>
<dbReference type="EMBL" id="BNJQ01000027">
    <property type="protein sequence ID" value="GHP10008.1"/>
    <property type="molecule type" value="Genomic_DNA"/>
</dbReference>
<dbReference type="PROSITE" id="PS50110">
    <property type="entry name" value="RESPONSE_REGULATORY"/>
    <property type="match status" value="1"/>
</dbReference>
<feature type="compositionally biased region" description="Acidic residues" evidence="7">
    <location>
        <begin position="73"/>
        <end position="84"/>
    </location>
</feature>
<dbReference type="InterPro" id="IPR036890">
    <property type="entry name" value="HATPase_C_sf"/>
</dbReference>
<keyword evidence="4" id="KW-0808">Transferase</keyword>
<dbReference type="SMART" id="SM00388">
    <property type="entry name" value="HisKA"/>
    <property type="match status" value="1"/>
</dbReference>
<dbReference type="GO" id="GO:0005886">
    <property type="term" value="C:plasma membrane"/>
    <property type="evidence" value="ECO:0007669"/>
    <property type="project" value="TreeGrafter"/>
</dbReference>
<evidence type="ECO:0000256" key="7">
    <source>
        <dbReference type="SAM" id="MobiDB-lite"/>
    </source>
</evidence>
<dbReference type="Gene3D" id="3.30.450.20">
    <property type="entry name" value="PAS domain"/>
    <property type="match status" value="1"/>
</dbReference>
<feature type="compositionally biased region" description="Gly residues" evidence="7">
    <location>
        <begin position="17"/>
        <end position="40"/>
    </location>
</feature>
<feature type="compositionally biased region" description="Basic and acidic residues" evidence="7">
    <location>
        <begin position="41"/>
        <end position="55"/>
    </location>
</feature>
<dbReference type="GO" id="GO:0009927">
    <property type="term" value="F:histidine phosphotransfer kinase activity"/>
    <property type="evidence" value="ECO:0007669"/>
    <property type="project" value="TreeGrafter"/>
</dbReference>
<feature type="domain" description="Response regulatory" evidence="9">
    <location>
        <begin position="549"/>
        <end position="672"/>
    </location>
</feature>
<dbReference type="CDD" id="cd16922">
    <property type="entry name" value="HATPase_EvgS-ArcB-TorS-like"/>
    <property type="match status" value="1"/>
</dbReference>
<evidence type="ECO:0000259" key="9">
    <source>
        <dbReference type="PROSITE" id="PS50110"/>
    </source>
</evidence>
<dbReference type="AlphaFoldDB" id="A0A830HSQ2"/>
<feature type="compositionally biased region" description="Basic and acidic residues" evidence="7">
    <location>
        <begin position="1"/>
        <end position="14"/>
    </location>
</feature>
<dbReference type="Gene3D" id="3.40.50.2300">
    <property type="match status" value="1"/>
</dbReference>
<dbReference type="OrthoDB" id="21225at2759"/>
<dbReference type="SMART" id="SM00448">
    <property type="entry name" value="REC"/>
    <property type="match status" value="1"/>
</dbReference>
<dbReference type="InterPro" id="IPR036097">
    <property type="entry name" value="HisK_dim/P_sf"/>
</dbReference>
<reference evidence="10" key="1">
    <citation type="submission" date="2020-10" db="EMBL/GenBank/DDBJ databases">
        <title>Unveiling of a novel bifunctional photoreceptor, Dualchrome1, isolated from a cosmopolitan green alga.</title>
        <authorList>
            <person name="Suzuki S."/>
            <person name="Kawachi M."/>
        </authorList>
    </citation>
    <scope>NUCLEOTIDE SEQUENCE</scope>
    <source>
        <strain evidence="10">NIES 2893</strain>
    </source>
</reference>
<dbReference type="Pfam" id="PF00512">
    <property type="entry name" value="HisKA"/>
    <property type="match status" value="1"/>
</dbReference>